<reference evidence="1" key="1">
    <citation type="submission" date="2022-03" db="EMBL/GenBank/DDBJ databases">
        <authorList>
            <person name="Martin H S."/>
        </authorList>
    </citation>
    <scope>NUCLEOTIDE SEQUENCE</scope>
</reference>
<proteinExistence type="predicted"/>
<evidence type="ECO:0000313" key="2">
    <source>
        <dbReference type="Proteomes" id="UP000837857"/>
    </source>
</evidence>
<keyword evidence="2" id="KW-1185">Reference proteome</keyword>
<sequence>MGRLQIIELGALDAGVTSRKCTLTLQRKVSFAVRDFELLLAPELARSGSKKGRIDLASASSLWLQFLTEACPRGCFKSARLLAGATAPCNWGAARAQLASDAPSRTKCQSSAGEYVSARALRKRNVYGPMTEFNTRLVMPAWYFWIGNTAGNGGNDWAYLV</sequence>
<dbReference type="Proteomes" id="UP000837857">
    <property type="component" value="Chromosome 19"/>
</dbReference>
<feature type="non-terminal residue" evidence="1">
    <location>
        <position position="1"/>
    </location>
</feature>
<gene>
    <name evidence="1" type="ORF">IPOD504_LOCUS6585</name>
</gene>
<organism evidence="1 2">
    <name type="scientific">Iphiclides podalirius</name>
    <name type="common">scarce swallowtail</name>
    <dbReference type="NCBI Taxonomy" id="110791"/>
    <lineage>
        <taxon>Eukaryota</taxon>
        <taxon>Metazoa</taxon>
        <taxon>Ecdysozoa</taxon>
        <taxon>Arthropoda</taxon>
        <taxon>Hexapoda</taxon>
        <taxon>Insecta</taxon>
        <taxon>Pterygota</taxon>
        <taxon>Neoptera</taxon>
        <taxon>Endopterygota</taxon>
        <taxon>Lepidoptera</taxon>
        <taxon>Glossata</taxon>
        <taxon>Ditrysia</taxon>
        <taxon>Papilionoidea</taxon>
        <taxon>Papilionidae</taxon>
        <taxon>Papilioninae</taxon>
        <taxon>Iphiclides</taxon>
    </lineage>
</organism>
<accession>A0ABN8I6J6</accession>
<evidence type="ECO:0000313" key="1">
    <source>
        <dbReference type="EMBL" id="CAH2049080.1"/>
    </source>
</evidence>
<dbReference type="EMBL" id="OW152831">
    <property type="protein sequence ID" value="CAH2049080.1"/>
    <property type="molecule type" value="Genomic_DNA"/>
</dbReference>
<name>A0ABN8I6J6_9NEOP</name>
<protein>
    <submittedName>
        <fullName evidence="1">Uncharacterized protein</fullName>
    </submittedName>
</protein>